<dbReference type="CDD" id="cd03758">
    <property type="entry name" value="proteasome_beta_type_2"/>
    <property type="match status" value="1"/>
</dbReference>
<dbReference type="InterPro" id="IPR016050">
    <property type="entry name" value="Proteasome_bsu_CS"/>
</dbReference>
<dbReference type="InterPro" id="IPR023333">
    <property type="entry name" value="Proteasome_suB-type"/>
</dbReference>
<dbReference type="PANTHER" id="PTHR32194:SF2">
    <property type="entry name" value="PROTEASOME SUBUNIT BETA TYPE-1"/>
    <property type="match status" value="1"/>
</dbReference>
<evidence type="ECO:0000256" key="3">
    <source>
        <dbReference type="ARBA" id="ARBA00022942"/>
    </source>
</evidence>
<dbReference type="GO" id="GO:0005634">
    <property type="term" value="C:nucleus"/>
    <property type="evidence" value="ECO:0007669"/>
    <property type="project" value="UniProtKB-SubCell"/>
</dbReference>
<dbReference type="Pfam" id="PF00227">
    <property type="entry name" value="Proteasome"/>
    <property type="match status" value="1"/>
</dbReference>
<evidence type="ECO:0000256" key="2">
    <source>
        <dbReference type="ARBA" id="ARBA00022490"/>
    </source>
</evidence>
<dbReference type="PANTHER" id="PTHR32194">
    <property type="entry name" value="METALLOPROTEASE TLDD"/>
    <property type="match status" value="1"/>
</dbReference>
<dbReference type="GO" id="GO:0005737">
    <property type="term" value="C:cytoplasm"/>
    <property type="evidence" value="ECO:0007669"/>
    <property type="project" value="UniProtKB-SubCell"/>
</dbReference>
<comment type="similarity">
    <text evidence="6">Belongs to the peptidase T1B family.</text>
</comment>
<accession>A0A8C6S9W9</accession>
<evidence type="ECO:0000256" key="4">
    <source>
        <dbReference type="ARBA" id="ARBA00023242"/>
    </source>
</evidence>
<reference evidence="7" key="1">
    <citation type="submission" date="2025-08" db="UniProtKB">
        <authorList>
            <consortium name="Ensembl"/>
        </authorList>
    </citation>
    <scope>IDENTIFICATION</scope>
</reference>
<evidence type="ECO:0000313" key="8">
    <source>
        <dbReference type="Proteomes" id="UP000694523"/>
    </source>
</evidence>
<evidence type="ECO:0000256" key="1">
    <source>
        <dbReference type="ARBA" id="ARBA00011656"/>
    </source>
</evidence>
<reference evidence="7" key="2">
    <citation type="submission" date="2025-09" db="UniProtKB">
        <authorList>
            <consortium name="Ensembl"/>
        </authorList>
    </citation>
    <scope>IDENTIFICATION</scope>
</reference>
<comment type="function">
    <text evidence="5">Non-catalytic component of the 20S core proteasome complex involved in the proteolytic degradation of most intracellular proteins. This complex plays numerous essential roles within the cell by associating with different regulatory particles. Associated with two 19S regulatory particles, forms the 26S proteasome and thus participates in the ATP-dependent degradation of ubiquitinated proteins. The 26S proteasome plays a key role in the maintenance of protein homeostasis by removing misfolded or damaged proteins that could impair cellular functions, and by removing proteins whose functions are no longer required. Associated with the PA200 or PA28, the 20S proteasome mediates ubiquitin-independent protein degradation. This type of proteolysis is required in several pathways including spermatogenesis (20S-PA200 complex) or generation of a subset of MHC class I-presented antigenic peptides (20S-PA28 complex).</text>
</comment>
<dbReference type="InterPro" id="IPR035206">
    <property type="entry name" value="Proteasome_beta2"/>
</dbReference>
<evidence type="ECO:0000313" key="7">
    <source>
        <dbReference type="Ensembl" id="ENSNMLP00000003767.1"/>
    </source>
</evidence>
<keyword evidence="4 6" id="KW-0539">Nucleus</keyword>
<dbReference type="SUPFAM" id="SSF56235">
    <property type="entry name" value="N-terminal nucleophile aminohydrolases (Ntn hydrolases)"/>
    <property type="match status" value="1"/>
</dbReference>
<dbReference type="Ensembl" id="ENSNMLT00000004324.1">
    <property type="protein sequence ID" value="ENSNMLP00000003767.1"/>
    <property type="gene ID" value="ENSNMLG00000002771.1"/>
</dbReference>
<dbReference type="InterPro" id="IPR029055">
    <property type="entry name" value="Ntn_hydrolases_N"/>
</dbReference>
<dbReference type="GO" id="GO:0010498">
    <property type="term" value="P:proteasomal protein catabolic process"/>
    <property type="evidence" value="ECO:0007669"/>
    <property type="project" value="InterPro"/>
</dbReference>
<dbReference type="Gene3D" id="3.60.20.10">
    <property type="entry name" value="Glutamine Phosphoribosylpyrophosphate, subunit 1, domain 1"/>
    <property type="match status" value="1"/>
</dbReference>
<comment type="subunit">
    <text evidence="6">Component of the proteasome complex.</text>
</comment>
<evidence type="ECO:0000256" key="5">
    <source>
        <dbReference type="ARBA" id="ARBA00049625"/>
    </source>
</evidence>
<dbReference type="AlphaFoldDB" id="A0A8C6S9W9"/>
<organism evidence="7 8">
    <name type="scientific">Neogobius melanostomus</name>
    <name type="common">round goby</name>
    <dbReference type="NCBI Taxonomy" id="47308"/>
    <lineage>
        <taxon>Eukaryota</taxon>
        <taxon>Metazoa</taxon>
        <taxon>Chordata</taxon>
        <taxon>Craniata</taxon>
        <taxon>Vertebrata</taxon>
        <taxon>Euteleostomi</taxon>
        <taxon>Actinopterygii</taxon>
        <taxon>Neopterygii</taxon>
        <taxon>Teleostei</taxon>
        <taxon>Neoteleostei</taxon>
        <taxon>Acanthomorphata</taxon>
        <taxon>Gobiaria</taxon>
        <taxon>Gobiiformes</taxon>
        <taxon>Gobioidei</taxon>
        <taxon>Gobiidae</taxon>
        <taxon>Benthophilinae</taxon>
        <taxon>Neogobiini</taxon>
        <taxon>Neogobius</taxon>
    </lineage>
</organism>
<name>A0A8C6S9W9_9GOBI</name>
<keyword evidence="2 6" id="KW-0963">Cytoplasm</keyword>
<dbReference type="InterPro" id="IPR001353">
    <property type="entry name" value="Proteasome_sua/b"/>
</dbReference>
<dbReference type="FunFam" id="3.60.20.10:FF:000008">
    <property type="entry name" value="Proteasome subunit beta type-4"/>
    <property type="match status" value="1"/>
</dbReference>
<keyword evidence="3 6" id="KW-0647">Proteasome</keyword>
<sequence length="209" mass="23517">MEYLIGIQGPDFVLVAADNVAASSIIQMKHDYDKMFKLSEKILLLCVGEAGDTVQFAEYIQKNVQLYKMRNGYELSPSAAANFTRKNLADYLRSRTPYHVNLLLAGYDDADGPGLFYMDHLSSLAKAPFAAHGYGAYLTLSILDRYYKPDLTQDEAMDLLKKCIEELNRRFILNLPSFSVRVIDKNGIQELQKVTVGAAKLERAPYSQT</sequence>
<proteinExistence type="inferred from homology"/>
<dbReference type="PROSITE" id="PS00854">
    <property type="entry name" value="PROTEASOME_BETA_1"/>
    <property type="match status" value="1"/>
</dbReference>
<dbReference type="PROSITE" id="PS51476">
    <property type="entry name" value="PROTEASOME_BETA_2"/>
    <property type="match status" value="1"/>
</dbReference>
<dbReference type="Proteomes" id="UP000694523">
    <property type="component" value="Unplaced"/>
</dbReference>
<evidence type="ECO:0000256" key="6">
    <source>
        <dbReference type="RuleBase" id="RU004203"/>
    </source>
</evidence>
<dbReference type="GO" id="GO:0005839">
    <property type="term" value="C:proteasome core complex"/>
    <property type="evidence" value="ECO:0007669"/>
    <property type="project" value="InterPro"/>
</dbReference>
<comment type="function">
    <text evidence="6">Component of the proteasome, a multicatalytic proteinase complex which is characterized by its ability to cleave peptides with Arg, Phe, Tyr, Leu, and Glu adjacent to the leaving group at neutral or slightly basic pH. The proteasome has an ATP-dependent proteolytic activity.</text>
</comment>
<protein>
    <recommendedName>
        <fullName evidence="6">Proteasome subunit beta</fullName>
    </recommendedName>
</protein>
<comment type="subunit">
    <text evidence="1">The 26S proteasome consists of a 20S proteasome core and two 19S regulatory subunits. The 20S proteasome core is a barrel-shaped complex made of 28 subunits that are arranged in four stacked rings. The two outer rings are each formed by seven alpha subunits, and the two inner rings are formed by seven beta subunits. The proteolytic activity is exerted by three beta-subunits PSMB5, PSMB6 and PSMB7.</text>
</comment>
<keyword evidence="8" id="KW-1185">Reference proteome</keyword>
<comment type="subcellular location">
    <subcellularLocation>
        <location evidence="6">Cytoplasm</location>
    </subcellularLocation>
    <subcellularLocation>
        <location evidence="6">Nucleus</location>
    </subcellularLocation>
</comment>